<accession>A0ABC8T136</accession>
<comment type="similarity">
    <text evidence="1">Belongs to the FLZ family.</text>
</comment>
<dbReference type="InterPro" id="IPR044593">
    <property type="entry name" value="FLZ8/MARD1"/>
</dbReference>
<feature type="zinc finger region" description="FLZ-type" evidence="4">
    <location>
        <begin position="301"/>
        <end position="329"/>
    </location>
</feature>
<dbReference type="Proteomes" id="UP001642360">
    <property type="component" value="Unassembled WGS sequence"/>
</dbReference>
<evidence type="ECO:0000313" key="7">
    <source>
        <dbReference type="EMBL" id="CAK9160692.1"/>
    </source>
</evidence>
<evidence type="ECO:0000256" key="3">
    <source>
        <dbReference type="ARBA" id="ARBA00022771"/>
    </source>
</evidence>
<proteinExistence type="inferred from homology"/>
<feature type="domain" description="FLZ-type" evidence="6">
    <location>
        <begin position="301"/>
        <end position="329"/>
    </location>
</feature>
<protein>
    <recommendedName>
        <fullName evidence="6">FLZ-type domain-containing protein</fullName>
    </recommendedName>
</protein>
<evidence type="ECO:0000313" key="8">
    <source>
        <dbReference type="Proteomes" id="UP001642360"/>
    </source>
</evidence>
<gene>
    <name evidence="7" type="ORF">ILEXP_LOCUS29465</name>
</gene>
<name>A0ABC8T136_9AQUA</name>
<dbReference type="InterPro" id="IPR007650">
    <property type="entry name" value="Zf-FLZ_dom"/>
</dbReference>
<keyword evidence="8" id="KW-1185">Reference proteome</keyword>
<dbReference type="GO" id="GO:0008270">
    <property type="term" value="F:zinc ion binding"/>
    <property type="evidence" value="ECO:0007669"/>
    <property type="project" value="UniProtKB-KW"/>
</dbReference>
<keyword evidence="2" id="KW-0479">Metal-binding</keyword>
<dbReference type="PANTHER" id="PTHR46443:SF21">
    <property type="entry name" value="FCS-LIKE ZINC FINGER 8"/>
    <property type="match status" value="1"/>
</dbReference>
<evidence type="ECO:0000259" key="6">
    <source>
        <dbReference type="PROSITE" id="PS51795"/>
    </source>
</evidence>
<evidence type="ECO:0000256" key="2">
    <source>
        <dbReference type="ARBA" id="ARBA00022723"/>
    </source>
</evidence>
<dbReference type="EMBL" id="CAUOFW020003558">
    <property type="protein sequence ID" value="CAK9160692.1"/>
    <property type="molecule type" value="Genomic_DNA"/>
</dbReference>
<evidence type="ECO:0000256" key="5">
    <source>
        <dbReference type="SAM" id="MobiDB-lite"/>
    </source>
</evidence>
<keyword evidence="3" id="KW-0862">Zinc</keyword>
<dbReference type="Pfam" id="PF04570">
    <property type="entry name" value="zf-FLZ"/>
    <property type="match status" value="1"/>
</dbReference>
<dbReference type="PANTHER" id="PTHR46443">
    <property type="entry name" value="FCS-LIKE ZINC FINGER 8"/>
    <property type="match status" value="1"/>
</dbReference>
<dbReference type="AlphaFoldDB" id="A0ABC8T136"/>
<comment type="caution">
    <text evidence="7">The sequence shown here is derived from an EMBL/GenBank/DDBJ whole genome shotgun (WGS) entry which is preliminary data.</text>
</comment>
<organism evidence="7 8">
    <name type="scientific">Ilex paraguariensis</name>
    <name type="common">yerba mate</name>
    <dbReference type="NCBI Taxonomy" id="185542"/>
    <lineage>
        <taxon>Eukaryota</taxon>
        <taxon>Viridiplantae</taxon>
        <taxon>Streptophyta</taxon>
        <taxon>Embryophyta</taxon>
        <taxon>Tracheophyta</taxon>
        <taxon>Spermatophyta</taxon>
        <taxon>Magnoliopsida</taxon>
        <taxon>eudicotyledons</taxon>
        <taxon>Gunneridae</taxon>
        <taxon>Pentapetalae</taxon>
        <taxon>asterids</taxon>
        <taxon>campanulids</taxon>
        <taxon>Aquifoliales</taxon>
        <taxon>Aquifoliaceae</taxon>
        <taxon>Ilex</taxon>
    </lineage>
</organism>
<dbReference type="PROSITE" id="PS51795">
    <property type="entry name" value="ZF_FLZ"/>
    <property type="match status" value="1"/>
</dbReference>
<sequence length="329" mass="35793">MESVLSFLVSGQSCSNPYQTKAVLAEIPDHLRCGVMLRKRSRASTSKQALMADYGSVQSPTDKPRKPTPSFFSSPRLFTNFTSKAFTDTESVVMSPTSTLDTKPFSAFKNPFWPDIHTPKSPKPESKSHFDKLDSRGVGLGLVDVLTDEKSDPKLSKPESRMIVFGSQLKIQIPPLPPSVLNPTDSPKSSGDFGIKTRNSLLGSFSPGLSPCSVKKSPFGSSNSGIENSSPSQVFSGGLSAIDMELSEDYTCVISHGPNPKTTHIFDDCIVESCCGVVGFSGSKKENGFLGNRSMSYPSESFLSFCYNCKKNLGQGKDIYMYRLALNFH</sequence>
<evidence type="ECO:0000256" key="4">
    <source>
        <dbReference type="PROSITE-ProRule" id="PRU01131"/>
    </source>
</evidence>
<keyword evidence="3" id="KW-0863">Zinc-finger</keyword>
<feature type="region of interest" description="Disordered" evidence="5">
    <location>
        <begin position="44"/>
        <end position="72"/>
    </location>
</feature>
<evidence type="ECO:0000256" key="1">
    <source>
        <dbReference type="ARBA" id="ARBA00009374"/>
    </source>
</evidence>
<reference evidence="7 8" key="1">
    <citation type="submission" date="2024-02" db="EMBL/GenBank/DDBJ databases">
        <authorList>
            <person name="Vignale AGUSTIN F."/>
            <person name="Sosa J E."/>
            <person name="Modenutti C."/>
        </authorList>
    </citation>
    <scope>NUCLEOTIDE SEQUENCE [LARGE SCALE GENOMIC DNA]</scope>
</reference>